<evidence type="ECO:0000259" key="1">
    <source>
        <dbReference type="PROSITE" id="PS51707"/>
    </source>
</evidence>
<feature type="domain" description="CYTH" evidence="1">
    <location>
        <begin position="8"/>
        <end position="195"/>
    </location>
</feature>
<dbReference type="PANTHER" id="PTHR21028:SF2">
    <property type="entry name" value="CYTH DOMAIN-CONTAINING PROTEIN"/>
    <property type="match status" value="1"/>
</dbReference>
<dbReference type="Pfam" id="PF01928">
    <property type="entry name" value="CYTH"/>
    <property type="match status" value="1"/>
</dbReference>
<evidence type="ECO:0000313" key="4">
    <source>
        <dbReference type="Proteomes" id="UP000042527"/>
    </source>
</evidence>
<protein>
    <submittedName>
        <fullName evidence="3">Class IV adenylate cyclase</fullName>
    </submittedName>
    <submittedName>
        <fullName evidence="2">Putative adenylyl cyclase CyaB</fullName>
    </submittedName>
</protein>
<dbReference type="PROSITE" id="PS51707">
    <property type="entry name" value="CYTH"/>
    <property type="match status" value="1"/>
</dbReference>
<dbReference type="Gene3D" id="2.40.320.10">
    <property type="entry name" value="Hypothetical Protein Pfu-838710-001"/>
    <property type="match status" value="1"/>
</dbReference>
<dbReference type="Proteomes" id="UP000323594">
    <property type="component" value="Chromosome"/>
</dbReference>
<name>A0A0B7GX83_TREPH</name>
<accession>A0A0B7GX83</accession>
<evidence type="ECO:0000313" key="5">
    <source>
        <dbReference type="Proteomes" id="UP000323594"/>
    </source>
</evidence>
<reference evidence="3 5" key="3">
    <citation type="submission" date="2019-08" db="EMBL/GenBank/DDBJ databases">
        <authorList>
            <person name="Kuhnert P."/>
        </authorList>
    </citation>
    <scope>NUCLEOTIDE SEQUENCE [LARGE SCALE GENOMIC DNA]</scope>
    <source>
        <strain evidence="3 5">B36.5</strain>
    </source>
</reference>
<dbReference type="PANTHER" id="PTHR21028">
    <property type="entry name" value="SI:CH211-156B7.4"/>
    <property type="match status" value="1"/>
</dbReference>
<dbReference type="CDD" id="cd07890">
    <property type="entry name" value="CYTH-like_AC_IV-like"/>
    <property type="match status" value="1"/>
</dbReference>
<dbReference type="NCBIfam" id="TIGR00318">
    <property type="entry name" value="cyaB"/>
    <property type="match status" value="1"/>
</dbReference>
<dbReference type="EMBL" id="CP042817">
    <property type="protein sequence ID" value="QEJ98111.1"/>
    <property type="molecule type" value="Genomic_DNA"/>
</dbReference>
<gene>
    <name evidence="3" type="primary">cyaB</name>
    <name evidence="3" type="ORF">FUT82_08940</name>
    <name evidence="2" type="ORF">TPHV1_20057</name>
</gene>
<keyword evidence="4" id="KW-1185">Reference proteome</keyword>
<dbReference type="GeneID" id="57753121"/>
<dbReference type="InterPro" id="IPR023577">
    <property type="entry name" value="CYTH_domain"/>
</dbReference>
<dbReference type="RefSeq" id="WP_024753584.1">
    <property type="nucleotide sequence ID" value="NZ_CDNC01000012.1"/>
</dbReference>
<evidence type="ECO:0000313" key="3">
    <source>
        <dbReference type="EMBL" id="QEJ98111.1"/>
    </source>
</evidence>
<dbReference type="SUPFAM" id="SSF55154">
    <property type="entry name" value="CYTH-like phosphatases"/>
    <property type="match status" value="1"/>
</dbReference>
<dbReference type="OrthoDB" id="370410at2"/>
<dbReference type="InterPro" id="IPR008173">
    <property type="entry name" value="Adenylyl_cyclase_CyaB"/>
</dbReference>
<dbReference type="InterPro" id="IPR033469">
    <property type="entry name" value="CYTH-like_dom_sf"/>
</dbReference>
<sequence>MKQRQSKMQEIELKARVHDREDMRLKILHNAKFNTAYIKKDSYWCLKTQCIRIRVQESTGTPQHVFITQKEKKIEDNIEVNTELEFELFPQSLAAFTLLLQNIGFTRKLTKEKHTQSFTSKIPCVLEGKTYPLHVELSNIPPLGDFIEIEILIPQTECSPSLIEKAKQFIKHFFTQLGLSEKDIEPRPYSALLQQTEK</sequence>
<proteinExistence type="predicted"/>
<reference evidence="2" key="1">
    <citation type="submission" date="2015-01" db="EMBL/GenBank/DDBJ databases">
        <authorList>
            <person name="Xiang T."/>
            <person name="Song Y."/>
            <person name="Huang L."/>
            <person name="Wang B."/>
            <person name="Wu P."/>
        </authorList>
    </citation>
    <scope>NUCLEOTIDE SEQUENCE [LARGE SCALE GENOMIC DNA]</scope>
    <source>
        <strain evidence="2">V1</strain>
    </source>
</reference>
<dbReference type="AlphaFoldDB" id="A0A0B7GX83"/>
<dbReference type="EMBL" id="CDNC01000012">
    <property type="protein sequence ID" value="CEM61520.1"/>
    <property type="molecule type" value="Genomic_DNA"/>
</dbReference>
<reference evidence="4" key="2">
    <citation type="submission" date="2015-01" db="EMBL/GenBank/DDBJ databases">
        <authorList>
            <person name="Manzoor Shahid"/>
            <person name="Zubair Saima"/>
        </authorList>
    </citation>
    <scope>NUCLEOTIDE SEQUENCE [LARGE SCALE GENOMIC DNA]</scope>
    <source>
        <strain evidence="4">V1</strain>
    </source>
</reference>
<organism evidence="2 4">
    <name type="scientific">Treponema phagedenis</name>
    <dbReference type="NCBI Taxonomy" id="162"/>
    <lineage>
        <taxon>Bacteria</taxon>
        <taxon>Pseudomonadati</taxon>
        <taxon>Spirochaetota</taxon>
        <taxon>Spirochaetia</taxon>
        <taxon>Spirochaetales</taxon>
        <taxon>Treponemataceae</taxon>
        <taxon>Treponema</taxon>
    </lineage>
</organism>
<evidence type="ECO:0000313" key="2">
    <source>
        <dbReference type="EMBL" id="CEM61520.1"/>
    </source>
</evidence>
<dbReference type="Proteomes" id="UP000042527">
    <property type="component" value="Unassembled WGS sequence"/>
</dbReference>